<protein>
    <recommendedName>
        <fullName evidence="2">Cytochrome c oxidase subunit IV bacterial aa3 type domain-containing protein</fullName>
    </recommendedName>
</protein>
<dbReference type="KEGG" id="tso:IZ6_05650"/>
<evidence type="ECO:0000259" key="2">
    <source>
        <dbReference type="Pfam" id="PF07835"/>
    </source>
</evidence>
<dbReference type="SUPFAM" id="SSF81469">
    <property type="entry name" value="Bacterial aa3 type cytochrome c oxidase subunit IV"/>
    <property type="match status" value="1"/>
</dbReference>
<dbReference type="EMBL" id="AP023361">
    <property type="protein sequence ID" value="BCJ89830.1"/>
    <property type="molecule type" value="Genomic_DNA"/>
</dbReference>
<dbReference type="InterPro" id="IPR012422">
    <property type="entry name" value="Cyt_c_oxidase_su4_bac-aa3"/>
</dbReference>
<dbReference type="Proteomes" id="UP000515317">
    <property type="component" value="Chromosome"/>
</dbReference>
<feature type="domain" description="Cytochrome c oxidase subunit IV bacterial aa3 type" evidence="2">
    <location>
        <begin position="4"/>
        <end position="48"/>
    </location>
</feature>
<name>A0A6S6QSF7_9HYPH</name>
<dbReference type="AlphaFoldDB" id="A0A6S6QSF7"/>
<feature type="transmembrane region" description="Helical" evidence="1">
    <location>
        <begin position="30"/>
        <end position="48"/>
    </location>
</feature>
<reference evidence="3 4" key="1">
    <citation type="submission" date="2020-08" db="EMBL/GenBank/DDBJ databases">
        <title>Genome sequence of Rhizobiales bacterium strain IZ6.</title>
        <authorList>
            <person name="Nakai R."/>
            <person name="Naganuma T."/>
        </authorList>
    </citation>
    <scope>NUCLEOTIDE SEQUENCE [LARGE SCALE GENOMIC DNA]</scope>
    <source>
        <strain evidence="3 4">IZ6</strain>
    </source>
</reference>
<gene>
    <name evidence="3" type="ORF">IZ6_05650</name>
</gene>
<feature type="transmembrane region" description="Helical" evidence="1">
    <location>
        <begin position="54"/>
        <end position="72"/>
    </location>
</feature>
<evidence type="ECO:0000313" key="3">
    <source>
        <dbReference type="EMBL" id="BCJ89830.1"/>
    </source>
</evidence>
<feature type="transmembrane region" description="Helical" evidence="1">
    <location>
        <begin position="77"/>
        <end position="94"/>
    </location>
</feature>
<accession>A0A6S6QSF7</accession>
<dbReference type="InterPro" id="IPR036596">
    <property type="entry name" value="Cyt-C_aa3_sf"/>
</dbReference>
<evidence type="ECO:0000256" key="1">
    <source>
        <dbReference type="SAM" id="Phobius"/>
    </source>
</evidence>
<proteinExistence type="predicted"/>
<dbReference type="RefSeq" id="WP_222876509.1">
    <property type="nucleotide sequence ID" value="NZ_AP023361.1"/>
</dbReference>
<sequence length="96" mass="10224">MAEHGKVEYATATGNDYAEHEGTYLNVMKLTKVGTVAILAGVVSLGIWGTTGHLGWTAFGIVLSLILLAYGLYRDNVVPVTGLLVFLLIVWAFLAG</sequence>
<keyword evidence="4" id="KW-1185">Reference proteome</keyword>
<keyword evidence="1" id="KW-1133">Transmembrane helix</keyword>
<keyword evidence="1" id="KW-0472">Membrane</keyword>
<dbReference type="Gene3D" id="1.20.5.160">
    <property type="entry name" value="Bacterial aa3 type cytochrome c oxidase subunit IV"/>
    <property type="match status" value="1"/>
</dbReference>
<dbReference type="Pfam" id="PF07835">
    <property type="entry name" value="COX4_pro_2"/>
    <property type="match status" value="1"/>
</dbReference>
<evidence type="ECO:0000313" key="4">
    <source>
        <dbReference type="Proteomes" id="UP000515317"/>
    </source>
</evidence>
<keyword evidence="1" id="KW-0812">Transmembrane</keyword>
<organism evidence="3 4">
    <name type="scientific">Terrihabitans soli</name>
    <dbReference type="NCBI Taxonomy" id="708113"/>
    <lineage>
        <taxon>Bacteria</taxon>
        <taxon>Pseudomonadati</taxon>
        <taxon>Pseudomonadota</taxon>
        <taxon>Alphaproteobacteria</taxon>
        <taxon>Hyphomicrobiales</taxon>
        <taxon>Terrihabitans</taxon>
    </lineage>
</organism>